<dbReference type="Proteomes" id="UP001190700">
    <property type="component" value="Unassembled WGS sequence"/>
</dbReference>
<proteinExistence type="predicted"/>
<name>A0AAE0LBP0_9CHLO</name>
<sequence>METLKKLRRLAKPNNCCFSFDLQDGCRHMGINPAYQECNACTSACGGRYFSAALSHLGGWKDYHRIFVKVMKGLADTRSAYIGQARSAADWREGVLVLPCMDDFHVLASIKVEALIRAQNLANRGTAKRFRVTPARLQQIHQKATALLGQASLPVYIVYNGTGLLDVGLDRRGMVPQATDSEPVERAEYLAEPHEGQGMPLDDWHLECREVNWINRLWLLMLGKGSWMTATELSVQGAALQDAVGNYRPKGQSAEGSTERSHWRLLWKRGRLKSAQANDWVQLALTQLGCVPP</sequence>
<organism evidence="1 2">
    <name type="scientific">Cymbomonas tetramitiformis</name>
    <dbReference type="NCBI Taxonomy" id="36881"/>
    <lineage>
        <taxon>Eukaryota</taxon>
        <taxon>Viridiplantae</taxon>
        <taxon>Chlorophyta</taxon>
        <taxon>Pyramimonadophyceae</taxon>
        <taxon>Pyramimonadales</taxon>
        <taxon>Pyramimonadaceae</taxon>
        <taxon>Cymbomonas</taxon>
    </lineage>
</organism>
<dbReference type="AlphaFoldDB" id="A0AAE0LBP0"/>
<keyword evidence="2" id="KW-1185">Reference proteome</keyword>
<protein>
    <submittedName>
        <fullName evidence="1">Uncharacterized protein</fullName>
    </submittedName>
</protein>
<dbReference type="EMBL" id="LGRX02004820">
    <property type="protein sequence ID" value="KAK3279511.1"/>
    <property type="molecule type" value="Genomic_DNA"/>
</dbReference>
<evidence type="ECO:0000313" key="2">
    <source>
        <dbReference type="Proteomes" id="UP001190700"/>
    </source>
</evidence>
<accession>A0AAE0LBP0</accession>
<reference evidence="1 2" key="1">
    <citation type="journal article" date="2015" name="Genome Biol. Evol.">
        <title>Comparative Genomics of a Bacterivorous Green Alga Reveals Evolutionary Causalities and Consequences of Phago-Mixotrophic Mode of Nutrition.</title>
        <authorList>
            <person name="Burns J.A."/>
            <person name="Paasch A."/>
            <person name="Narechania A."/>
            <person name="Kim E."/>
        </authorList>
    </citation>
    <scope>NUCLEOTIDE SEQUENCE [LARGE SCALE GENOMIC DNA]</scope>
    <source>
        <strain evidence="1 2">PLY_AMNH</strain>
    </source>
</reference>
<gene>
    <name evidence="1" type="ORF">CYMTET_12606</name>
</gene>
<comment type="caution">
    <text evidence="1">The sequence shown here is derived from an EMBL/GenBank/DDBJ whole genome shotgun (WGS) entry which is preliminary data.</text>
</comment>
<evidence type="ECO:0000313" key="1">
    <source>
        <dbReference type="EMBL" id="KAK3279511.1"/>
    </source>
</evidence>